<keyword evidence="6 7" id="KW-0472">Membrane</keyword>
<feature type="transmembrane region" description="Helical" evidence="7">
    <location>
        <begin position="130"/>
        <end position="157"/>
    </location>
</feature>
<evidence type="ECO:0000256" key="7">
    <source>
        <dbReference type="RuleBase" id="RU363032"/>
    </source>
</evidence>
<evidence type="ECO:0000259" key="8">
    <source>
        <dbReference type="PROSITE" id="PS50928"/>
    </source>
</evidence>
<dbReference type="EMBL" id="CADIJO010000023">
    <property type="protein sequence ID" value="CAB3732862.1"/>
    <property type="molecule type" value="Genomic_DNA"/>
</dbReference>
<keyword evidence="2 7" id="KW-0813">Transport</keyword>
<dbReference type="Pfam" id="PF19300">
    <property type="entry name" value="BPD_transp_1_N"/>
    <property type="match status" value="1"/>
</dbReference>
<evidence type="ECO:0000256" key="5">
    <source>
        <dbReference type="ARBA" id="ARBA00022989"/>
    </source>
</evidence>
<name>A0A6S7BIR8_9BURK</name>
<feature type="transmembrane region" description="Helical" evidence="7">
    <location>
        <begin position="12"/>
        <end position="30"/>
    </location>
</feature>
<comment type="similarity">
    <text evidence="7">Belongs to the binding-protein-dependent transport system permease family.</text>
</comment>
<evidence type="ECO:0000313" key="10">
    <source>
        <dbReference type="Proteomes" id="UP000494111"/>
    </source>
</evidence>
<dbReference type="GO" id="GO:0055085">
    <property type="term" value="P:transmembrane transport"/>
    <property type="evidence" value="ECO:0007669"/>
    <property type="project" value="InterPro"/>
</dbReference>
<organism evidence="9 10">
    <name type="scientific">Achromobacter deleyi</name>
    <dbReference type="NCBI Taxonomy" id="1353891"/>
    <lineage>
        <taxon>Bacteria</taxon>
        <taxon>Pseudomonadati</taxon>
        <taxon>Pseudomonadota</taxon>
        <taxon>Betaproteobacteria</taxon>
        <taxon>Burkholderiales</taxon>
        <taxon>Alcaligenaceae</taxon>
        <taxon>Achromobacter</taxon>
    </lineage>
</organism>
<evidence type="ECO:0000256" key="6">
    <source>
        <dbReference type="ARBA" id="ARBA00023136"/>
    </source>
</evidence>
<dbReference type="PROSITE" id="PS50928">
    <property type="entry name" value="ABC_TM1"/>
    <property type="match status" value="1"/>
</dbReference>
<dbReference type="InterPro" id="IPR035906">
    <property type="entry name" value="MetI-like_sf"/>
</dbReference>
<dbReference type="CDD" id="cd06261">
    <property type="entry name" value="TM_PBP2"/>
    <property type="match status" value="1"/>
</dbReference>
<evidence type="ECO:0000256" key="1">
    <source>
        <dbReference type="ARBA" id="ARBA00004651"/>
    </source>
</evidence>
<keyword evidence="4 7" id="KW-0812">Transmembrane</keyword>
<feature type="domain" description="ABC transmembrane type-1" evidence="8">
    <location>
        <begin position="95"/>
        <end position="304"/>
    </location>
</feature>
<keyword evidence="3" id="KW-1003">Cell membrane</keyword>
<dbReference type="Gene3D" id="1.10.3720.10">
    <property type="entry name" value="MetI-like"/>
    <property type="match status" value="1"/>
</dbReference>
<evidence type="ECO:0000313" key="9">
    <source>
        <dbReference type="EMBL" id="CAB3732862.1"/>
    </source>
</evidence>
<accession>A0A6S7BIR8</accession>
<evidence type="ECO:0000256" key="2">
    <source>
        <dbReference type="ARBA" id="ARBA00022448"/>
    </source>
</evidence>
<dbReference type="InterPro" id="IPR000515">
    <property type="entry name" value="MetI-like"/>
</dbReference>
<keyword evidence="5 7" id="KW-1133">Transmembrane helix</keyword>
<feature type="transmembrane region" description="Helical" evidence="7">
    <location>
        <begin position="95"/>
        <end position="118"/>
    </location>
</feature>
<feature type="transmembrane region" description="Helical" evidence="7">
    <location>
        <begin position="239"/>
        <end position="261"/>
    </location>
</feature>
<sequence>MLRFIVSRIGMALPTLLMVALAVFILVRLIPGDPAALMLGDSADAASLAALREQLGLNASWPTQFVLWGGHVLQGDLGLSIANREPVLSLILERFVVSAQVVLPAVLLATLLAVPAGMLAAWRQGRLADLALVGGATLLLSLPAFWMGLLLLLLFSLKLGWFPMVGFVTFAENPGRALMYLVLPVATLLLHEIGVILRMTRASTLEVLNLDYITHARAKGLSEFKVLRRHAFKSSFGPTWTLLGLILGNLLAGVAVIETVFTIPGLGRLLVDAIFARDYPVIQGCLLFIASVYVLVNLAVDLLYPLFDPRVAAQ</sequence>
<proteinExistence type="inferred from homology"/>
<dbReference type="AlphaFoldDB" id="A0A6S7BIR8"/>
<protein>
    <submittedName>
        <fullName evidence="9">Glutathione transport system permease protein GsiC</fullName>
    </submittedName>
</protein>
<reference evidence="9 10" key="1">
    <citation type="submission" date="2020-04" db="EMBL/GenBank/DDBJ databases">
        <authorList>
            <person name="De Canck E."/>
        </authorList>
    </citation>
    <scope>NUCLEOTIDE SEQUENCE [LARGE SCALE GENOMIC DNA]</scope>
    <source>
        <strain evidence="9 10">LMG 3458</strain>
    </source>
</reference>
<gene>
    <name evidence="9" type="primary">gsiC_12</name>
    <name evidence="9" type="ORF">LMG3458_05006</name>
</gene>
<dbReference type="PANTHER" id="PTHR43163">
    <property type="entry name" value="DIPEPTIDE TRANSPORT SYSTEM PERMEASE PROTEIN DPPB-RELATED"/>
    <property type="match status" value="1"/>
</dbReference>
<dbReference type="Pfam" id="PF00528">
    <property type="entry name" value="BPD_transp_1"/>
    <property type="match status" value="1"/>
</dbReference>
<dbReference type="Proteomes" id="UP000494111">
    <property type="component" value="Unassembled WGS sequence"/>
</dbReference>
<dbReference type="RefSeq" id="WP_025138772.1">
    <property type="nucleotide sequence ID" value="NZ_CADIJO010000023.1"/>
</dbReference>
<dbReference type="GO" id="GO:0005886">
    <property type="term" value="C:plasma membrane"/>
    <property type="evidence" value="ECO:0007669"/>
    <property type="project" value="UniProtKB-SubCell"/>
</dbReference>
<dbReference type="InterPro" id="IPR045621">
    <property type="entry name" value="BPD_transp_1_N"/>
</dbReference>
<evidence type="ECO:0000256" key="3">
    <source>
        <dbReference type="ARBA" id="ARBA00022475"/>
    </source>
</evidence>
<dbReference type="SUPFAM" id="SSF161098">
    <property type="entry name" value="MetI-like"/>
    <property type="match status" value="1"/>
</dbReference>
<feature type="transmembrane region" description="Helical" evidence="7">
    <location>
        <begin position="281"/>
        <end position="304"/>
    </location>
</feature>
<evidence type="ECO:0000256" key="4">
    <source>
        <dbReference type="ARBA" id="ARBA00022692"/>
    </source>
</evidence>
<comment type="subcellular location">
    <subcellularLocation>
        <location evidence="1 7">Cell membrane</location>
        <topology evidence="1 7">Multi-pass membrane protein</topology>
    </subcellularLocation>
</comment>
<dbReference type="PANTHER" id="PTHR43163:SF6">
    <property type="entry name" value="DIPEPTIDE TRANSPORT SYSTEM PERMEASE PROTEIN DPPB-RELATED"/>
    <property type="match status" value="1"/>
</dbReference>
<feature type="transmembrane region" description="Helical" evidence="7">
    <location>
        <begin position="177"/>
        <end position="197"/>
    </location>
</feature>